<dbReference type="GeneID" id="63813856"/>
<evidence type="ECO:0000313" key="2">
    <source>
        <dbReference type="Proteomes" id="UP000244073"/>
    </source>
</evidence>
<sequence>MCLSAPILSSFDLVRFPGSSASSTSSAACLLVSNSDRKVPASSLSRQPPTVSAPALFSSAVLLDPSVDELIWVGVGRPS</sequence>
<evidence type="ECO:0000313" key="1">
    <source>
        <dbReference type="EMBL" id="PTU21646.1"/>
    </source>
</evidence>
<dbReference type="EMBL" id="MSFN02000003">
    <property type="protein sequence ID" value="PTU21646.1"/>
    <property type="molecule type" value="Genomic_DNA"/>
</dbReference>
<dbReference type="RefSeq" id="XP_040753038.1">
    <property type="nucleotide sequence ID" value="XM_040896974.1"/>
</dbReference>
<comment type="caution">
    <text evidence="1">The sequence shown here is derived from an EMBL/GenBank/DDBJ whole genome shotgun (WGS) entry which is preliminary data.</text>
</comment>
<reference evidence="1 2" key="1">
    <citation type="journal article" date="2018" name="Proc. Natl. Acad. Sci. U.S.A.">
        <title>Linking secondary metabolites to gene clusters through genome sequencing of six diverse Aspergillus species.</title>
        <authorList>
            <person name="Kaerboelling I."/>
            <person name="Vesth T.C."/>
            <person name="Frisvad J.C."/>
            <person name="Nybo J.L."/>
            <person name="Theobald S."/>
            <person name="Kuo A."/>
            <person name="Bowyer P."/>
            <person name="Matsuda Y."/>
            <person name="Mondo S."/>
            <person name="Lyhne E.K."/>
            <person name="Kogle M.E."/>
            <person name="Clum A."/>
            <person name="Lipzen A."/>
            <person name="Salamov A."/>
            <person name="Ngan C.Y."/>
            <person name="Daum C."/>
            <person name="Chiniquy J."/>
            <person name="Barry K."/>
            <person name="LaButti K."/>
            <person name="Haridas S."/>
            <person name="Simmons B.A."/>
            <person name="Magnuson J.K."/>
            <person name="Mortensen U.H."/>
            <person name="Larsen T.O."/>
            <person name="Grigoriev I.V."/>
            <person name="Baker S.E."/>
            <person name="Andersen M.R."/>
        </authorList>
    </citation>
    <scope>NUCLEOTIDE SEQUENCE [LARGE SCALE GENOMIC DNA]</scope>
    <source>
        <strain evidence="1 2">IBT 24754</strain>
    </source>
</reference>
<gene>
    <name evidence="1" type="ORF">P175DRAFT_0500526</name>
</gene>
<dbReference type="AlphaFoldDB" id="A0A2T5LZE6"/>
<name>A0A2T5LZE6_9EURO</name>
<dbReference type="Proteomes" id="UP000244073">
    <property type="component" value="Unassembled WGS sequence"/>
</dbReference>
<dbReference type="OrthoDB" id="10589016at2759"/>
<protein>
    <submittedName>
        <fullName evidence="1">Uncharacterized protein</fullName>
    </submittedName>
</protein>
<accession>A0A2T5LZE6</accession>
<proteinExistence type="predicted"/>
<organism evidence="1 2">
    <name type="scientific">Aspergillus ochraceoroseus IBT 24754</name>
    <dbReference type="NCBI Taxonomy" id="1392256"/>
    <lineage>
        <taxon>Eukaryota</taxon>
        <taxon>Fungi</taxon>
        <taxon>Dikarya</taxon>
        <taxon>Ascomycota</taxon>
        <taxon>Pezizomycotina</taxon>
        <taxon>Eurotiomycetes</taxon>
        <taxon>Eurotiomycetidae</taxon>
        <taxon>Eurotiales</taxon>
        <taxon>Aspergillaceae</taxon>
        <taxon>Aspergillus</taxon>
        <taxon>Aspergillus subgen. Nidulantes</taxon>
    </lineage>
</organism>
<dbReference type="VEuPathDB" id="FungiDB:P175DRAFT_0500526"/>